<evidence type="ECO:0000313" key="2">
    <source>
        <dbReference type="Proteomes" id="UP000035642"/>
    </source>
</evidence>
<feature type="compositionally biased region" description="Basic residues" evidence="1">
    <location>
        <begin position="39"/>
        <end position="50"/>
    </location>
</feature>
<dbReference type="WBParaSite" id="ACAC_0000618001-mRNA-1">
    <property type="protein sequence ID" value="ACAC_0000618001-mRNA-1"/>
    <property type="gene ID" value="ACAC_0000618001"/>
</dbReference>
<dbReference type="Proteomes" id="UP000035642">
    <property type="component" value="Unassembled WGS sequence"/>
</dbReference>
<reference evidence="3" key="2">
    <citation type="submission" date="2017-02" db="UniProtKB">
        <authorList>
            <consortium name="WormBaseParasite"/>
        </authorList>
    </citation>
    <scope>IDENTIFICATION</scope>
</reference>
<feature type="compositionally biased region" description="Basic and acidic residues" evidence="1">
    <location>
        <begin position="18"/>
        <end position="38"/>
    </location>
</feature>
<sequence>MDLVLNRTPQRKKRGRPSRKDRLYRILADSEKESDTSKRRVLPRSSKKNRSAFAGGSSSDVYDFELDSEGSVDVSPLAAEVGFRKAICKHCPY</sequence>
<protein>
    <submittedName>
        <fullName evidence="3">Uncharacterized protein</fullName>
    </submittedName>
</protein>
<evidence type="ECO:0000313" key="3">
    <source>
        <dbReference type="WBParaSite" id="ACAC_0000618001-mRNA-1"/>
    </source>
</evidence>
<proteinExistence type="predicted"/>
<keyword evidence="2" id="KW-1185">Reference proteome</keyword>
<reference evidence="2" key="1">
    <citation type="submission" date="2012-09" db="EMBL/GenBank/DDBJ databases">
        <authorList>
            <person name="Martin A.A."/>
        </authorList>
    </citation>
    <scope>NUCLEOTIDE SEQUENCE</scope>
</reference>
<accession>A0A0K0D7Y5</accession>
<name>A0A0K0D7Y5_ANGCA</name>
<organism evidence="2 3">
    <name type="scientific">Angiostrongylus cantonensis</name>
    <name type="common">Rat lungworm</name>
    <dbReference type="NCBI Taxonomy" id="6313"/>
    <lineage>
        <taxon>Eukaryota</taxon>
        <taxon>Metazoa</taxon>
        <taxon>Ecdysozoa</taxon>
        <taxon>Nematoda</taxon>
        <taxon>Chromadorea</taxon>
        <taxon>Rhabditida</taxon>
        <taxon>Rhabditina</taxon>
        <taxon>Rhabditomorpha</taxon>
        <taxon>Strongyloidea</taxon>
        <taxon>Metastrongylidae</taxon>
        <taxon>Angiostrongylus</taxon>
    </lineage>
</organism>
<evidence type="ECO:0000256" key="1">
    <source>
        <dbReference type="SAM" id="MobiDB-lite"/>
    </source>
</evidence>
<feature type="region of interest" description="Disordered" evidence="1">
    <location>
        <begin position="1"/>
        <end position="59"/>
    </location>
</feature>
<dbReference type="AlphaFoldDB" id="A0A0K0D7Y5"/>